<name>A0A2T3J7T2_9GAMM</name>
<organism evidence="2 3">
    <name type="scientific">Photobacterium frigidiphilum</name>
    <dbReference type="NCBI Taxonomy" id="264736"/>
    <lineage>
        <taxon>Bacteria</taxon>
        <taxon>Pseudomonadati</taxon>
        <taxon>Pseudomonadota</taxon>
        <taxon>Gammaproteobacteria</taxon>
        <taxon>Vibrionales</taxon>
        <taxon>Vibrionaceae</taxon>
        <taxon>Photobacterium</taxon>
    </lineage>
</organism>
<reference evidence="2 3" key="1">
    <citation type="submission" date="2018-01" db="EMBL/GenBank/DDBJ databases">
        <title>Whole genome sequencing of Histamine producing bacteria.</title>
        <authorList>
            <person name="Butler K."/>
        </authorList>
    </citation>
    <scope>NUCLEOTIDE SEQUENCE [LARGE SCALE GENOMIC DNA]</scope>
    <source>
        <strain evidence="2 3">JCM 12947</strain>
    </source>
</reference>
<dbReference type="RefSeq" id="WP_107245392.1">
    <property type="nucleotide sequence ID" value="NZ_PYMJ01000042.1"/>
</dbReference>
<keyword evidence="1" id="KW-0732">Signal</keyword>
<sequence length="137" mass="15146">MVAMTTIRLLPFVFPALLMSMSPNVLASSSDIFQLTVQNSDMQTSVNIVKNTQGDITIKDRGHIINNPPYAFMWTQDYNNSTFSVTGYGDKMQFNVKIETQTCTETAVIALEKQAFTLCHTKLSITPISTSNNALDG</sequence>
<proteinExistence type="predicted"/>
<dbReference type="EMBL" id="PYMJ01000042">
    <property type="protein sequence ID" value="PSU44809.1"/>
    <property type="molecule type" value="Genomic_DNA"/>
</dbReference>
<evidence type="ECO:0000313" key="2">
    <source>
        <dbReference type="EMBL" id="PSU44809.1"/>
    </source>
</evidence>
<dbReference type="Proteomes" id="UP000240987">
    <property type="component" value="Unassembled WGS sequence"/>
</dbReference>
<evidence type="ECO:0000256" key="1">
    <source>
        <dbReference type="SAM" id="SignalP"/>
    </source>
</evidence>
<protein>
    <submittedName>
        <fullName evidence="2">Uncharacterized protein</fullName>
    </submittedName>
</protein>
<comment type="caution">
    <text evidence="2">The sequence shown here is derived from an EMBL/GenBank/DDBJ whole genome shotgun (WGS) entry which is preliminary data.</text>
</comment>
<feature type="signal peptide" evidence="1">
    <location>
        <begin position="1"/>
        <end position="27"/>
    </location>
</feature>
<feature type="chain" id="PRO_5015628734" evidence="1">
    <location>
        <begin position="28"/>
        <end position="137"/>
    </location>
</feature>
<evidence type="ECO:0000313" key="3">
    <source>
        <dbReference type="Proteomes" id="UP000240987"/>
    </source>
</evidence>
<dbReference type="AlphaFoldDB" id="A0A2T3J7T2"/>
<keyword evidence="3" id="KW-1185">Reference proteome</keyword>
<accession>A0A2T3J7T2</accession>
<gene>
    <name evidence="2" type="ORF">C9J12_25775</name>
</gene>